<keyword evidence="3" id="KW-1003">Cell membrane</keyword>
<evidence type="ECO:0000256" key="4">
    <source>
        <dbReference type="ARBA" id="ARBA00022692"/>
    </source>
</evidence>
<dbReference type="EMBL" id="CP118246">
    <property type="protein sequence ID" value="WDR01508.1"/>
    <property type="molecule type" value="Genomic_DNA"/>
</dbReference>
<dbReference type="InterPro" id="IPR051907">
    <property type="entry name" value="DoxX-like_oxidoreductase"/>
</dbReference>
<keyword evidence="4 7" id="KW-0812">Transmembrane</keyword>
<feature type="transmembrane region" description="Helical" evidence="7">
    <location>
        <begin position="105"/>
        <end position="122"/>
    </location>
</feature>
<feature type="transmembrane region" description="Helical" evidence="7">
    <location>
        <begin position="74"/>
        <end position="98"/>
    </location>
</feature>
<evidence type="ECO:0000256" key="7">
    <source>
        <dbReference type="SAM" id="Phobius"/>
    </source>
</evidence>
<dbReference type="Pfam" id="PF07681">
    <property type="entry name" value="DoxX"/>
    <property type="match status" value="1"/>
</dbReference>
<proteinExistence type="inferred from homology"/>
<keyword evidence="6 7" id="KW-0472">Membrane</keyword>
<comment type="similarity">
    <text evidence="2">Belongs to the DoxX family.</text>
</comment>
<feature type="transmembrane region" description="Helical" evidence="7">
    <location>
        <begin position="21"/>
        <end position="40"/>
    </location>
</feature>
<evidence type="ECO:0000256" key="6">
    <source>
        <dbReference type="ARBA" id="ARBA00023136"/>
    </source>
</evidence>
<accession>A0ABY7YJM4</accession>
<evidence type="ECO:0000256" key="2">
    <source>
        <dbReference type="ARBA" id="ARBA00006679"/>
    </source>
</evidence>
<dbReference type="PANTHER" id="PTHR33452:SF1">
    <property type="entry name" value="INNER MEMBRANE PROTEIN YPHA-RELATED"/>
    <property type="match status" value="1"/>
</dbReference>
<sequence>MTSFLQAPARAYLSADRMVGSFPHSVALLGLRIALAIPFWRSGMTKWDGFLNLSGGARYLFEQEFSLHIFGQAYAYPFPLTMAFLAGVGEVVLPVLLILGLFTRFAGLGILLMTIIIQLTIPDGWLNFHLPWAVMALALMAFGGGKLALDAAISRFGLAGTGGSGTAPA</sequence>
<keyword evidence="5 7" id="KW-1133">Transmembrane helix</keyword>
<feature type="transmembrane region" description="Helical" evidence="7">
    <location>
        <begin position="128"/>
        <end position="149"/>
    </location>
</feature>
<dbReference type="InterPro" id="IPR032808">
    <property type="entry name" value="DoxX"/>
</dbReference>
<dbReference type="PANTHER" id="PTHR33452">
    <property type="entry name" value="OXIDOREDUCTASE CATD-RELATED"/>
    <property type="match status" value="1"/>
</dbReference>
<evidence type="ECO:0000256" key="1">
    <source>
        <dbReference type="ARBA" id="ARBA00004651"/>
    </source>
</evidence>
<comment type="subcellular location">
    <subcellularLocation>
        <location evidence="1">Cell membrane</location>
        <topology evidence="1">Multi-pass membrane protein</topology>
    </subcellularLocation>
</comment>
<dbReference type="Proteomes" id="UP001220530">
    <property type="component" value="Chromosome"/>
</dbReference>
<gene>
    <name evidence="8" type="ORF">PSQ19_11945</name>
</gene>
<organism evidence="8 9">
    <name type="scientific">Devosia algicola</name>
    <dbReference type="NCBI Taxonomy" id="3026418"/>
    <lineage>
        <taxon>Bacteria</taxon>
        <taxon>Pseudomonadati</taxon>
        <taxon>Pseudomonadota</taxon>
        <taxon>Alphaproteobacteria</taxon>
        <taxon>Hyphomicrobiales</taxon>
        <taxon>Devosiaceae</taxon>
        <taxon>Devosia</taxon>
    </lineage>
</organism>
<evidence type="ECO:0000256" key="5">
    <source>
        <dbReference type="ARBA" id="ARBA00022989"/>
    </source>
</evidence>
<reference evidence="8 9" key="1">
    <citation type="submission" date="2023-02" db="EMBL/GenBank/DDBJ databases">
        <title>Devosia algicola sp. nov., isolated from the phycosphere of marine algae.</title>
        <authorList>
            <person name="Kim J.M."/>
            <person name="Lee J.K."/>
            <person name="Choi B.J."/>
            <person name="Bayburt H."/>
            <person name="Jeon C.O."/>
        </authorList>
    </citation>
    <scope>NUCLEOTIDE SEQUENCE [LARGE SCALE GENOMIC DNA]</scope>
    <source>
        <strain evidence="8 9">G20-9</strain>
    </source>
</reference>
<keyword evidence="9" id="KW-1185">Reference proteome</keyword>
<name>A0ABY7YJM4_9HYPH</name>
<evidence type="ECO:0000313" key="9">
    <source>
        <dbReference type="Proteomes" id="UP001220530"/>
    </source>
</evidence>
<evidence type="ECO:0000313" key="8">
    <source>
        <dbReference type="EMBL" id="WDR01508.1"/>
    </source>
</evidence>
<dbReference type="RefSeq" id="WP_282217919.1">
    <property type="nucleotide sequence ID" value="NZ_CP118246.1"/>
</dbReference>
<evidence type="ECO:0000256" key="3">
    <source>
        <dbReference type="ARBA" id="ARBA00022475"/>
    </source>
</evidence>
<protein>
    <submittedName>
        <fullName evidence="8">DoxX family protein</fullName>
    </submittedName>
</protein>